<evidence type="ECO:0000256" key="5">
    <source>
        <dbReference type="ARBA" id="ARBA00022741"/>
    </source>
</evidence>
<keyword evidence="5" id="KW-0547">Nucleotide-binding</keyword>
<dbReference type="VEuPathDB" id="FungiDB:CJI97_001949"/>
<evidence type="ECO:0000256" key="1">
    <source>
        <dbReference type="ARBA" id="ARBA00004123"/>
    </source>
</evidence>
<keyword evidence="6" id="KW-0418">Kinase</keyword>
<evidence type="ECO:0000256" key="8">
    <source>
        <dbReference type="ARBA" id="ARBA00023242"/>
    </source>
</evidence>
<evidence type="ECO:0000256" key="9">
    <source>
        <dbReference type="ARBA" id="ARBA00061312"/>
    </source>
</evidence>
<evidence type="ECO:0000313" key="11">
    <source>
        <dbReference type="Proteomes" id="UP000037122"/>
    </source>
</evidence>
<dbReference type="GO" id="GO:0005737">
    <property type="term" value="C:cytoplasm"/>
    <property type="evidence" value="ECO:0007669"/>
    <property type="project" value="UniProtKB-SubCell"/>
</dbReference>
<gene>
    <name evidence="10" type="ORF">QG37_05997</name>
</gene>
<dbReference type="AlphaFoldDB" id="A0A0L0NTW2"/>
<name>A0A0L0NTW2_CANAR</name>
<evidence type="ECO:0000256" key="3">
    <source>
        <dbReference type="ARBA" id="ARBA00022490"/>
    </source>
</evidence>
<keyword evidence="7" id="KW-0067">ATP-binding</keyword>
<dbReference type="VEuPathDB" id="FungiDB:B9J08_002405"/>
<dbReference type="Gene3D" id="3.40.50.300">
    <property type="entry name" value="P-loop containing nucleotide triphosphate hydrolases"/>
    <property type="match status" value="1"/>
</dbReference>
<dbReference type="VEuPathDB" id="FungiDB:CJI96_0004960"/>
<dbReference type="InterPro" id="IPR027417">
    <property type="entry name" value="P-loop_NTPase"/>
</dbReference>
<dbReference type="VEuPathDB" id="FungiDB:CJJ07_004033"/>
<protein>
    <submittedName>
        <fullName evidence="10">Uncharacterized protein</fullName>
    </submittedName>
</protein>
<dbReference type="SUPFAM" id="SSF52540">
    <property type="entry name" value="P-loop containing nucleoside triphosphate hydrolases"/>
    <property type="match status" value="1"/>
</dbReference>
<evidence type="ECO:0000256" key="4">
    <source>
        <dbReference type="ARBA" id="ARBA00022679"/>
    </source>
</evidence>
<dbReference type="PANTHER" id="PTHR10285">
    <property type="entry name" value="URIDINE KINASE"/>
    <property type="match status" value="1"/>
</dbReference>
<organism evidence="10 11">
    <name type="scientific">Candidozyma auris</name>
    <name type="common">Yeast</name>
    <name type="synonym">Candida auris</name>
    <dbReference type="NCBI Taxonomy" id="498019"/>
    <lineage>
        <taxon>Eukaryota</taxon>
        <taxon>Fungi</taxon>
        <taxon>Dikarya</taxon>
        <taxon>Ascomycota</taxon>
        <taxon>Saccharomycotina</taxon>
        <taxon>Pichiomycetes</taxon>
        <taxon>Metschnikowiaceae</taxon>
        <taxon>Candidozyma</taxon>
    </lineage>
</organism>
<comment type="subcellular location">
    <subcellularLocation>
        <location evidence="2">Cytoplasm</location>
    </subcellularLocation>
    <subcellularLocation>
        <location evidence="1">Nucleus</location>
    </subcellularLocation>
</comment>
<accession>A0A0L0NTW2</accession>
<dbReference type="FunFam" id="3.40.50.300:FF:001691">
    <property type="entry name" value="Probable ATP-dependent kinase TDA10"/>
    <property type="match status" value="1"/>
</dbReference>
<dbReference type="GO" id="GO:0016301">
    <property type="term" value="F:kinase activity"/>
    <property type="evidence" value="ECO:0007669"/>
    <property type="project" value="UniProtKB-KW"/>
</dbReference>
<dbReference type="VEuPathDB" id="FungiDB:CJJ09_005493"/>
<evidence type="ECO:0000256" key="2">
    <source>
        <dbReference type="ARBA" id="ARBA00004496"/>
    </source>
</evidence>
<dbReference type="EMBL" id="LGST01000041">
    <property type="protein sequence ID" value="KND97601.1"/>
    <property type="molecule type" value="Genomic_DNA"/>
</dbReference>
<dbReference type="VEuPathDB" id="FungiDB:QG37_05997"/>
<dbReference type="Proteomes" id="UP000037122">
    <property type="component" value="Unassembled WGS sequence"/>
</dbReference>
<dbReference type="GO" id="GO:0005634">
    <property type="term" value="C:nucleus"/>
    <property type="evidence" value="ECO:0007669"/>
    <property type="project" value="UniProtKB-SubCell"/>
</dbReference>
<evidence type="ECO:0000256" key="7">
    <source>
        <dbReference type="ARBA" id="ARBA00022840"/>
    </source>
</evidence>
<keyword evidence="3" id="KW-0963">Cytoplasm</keyword>
<comment type="similarity">
    <text evidence="9">Belongs to the GLYK kinase family.</text>
</comment>
<comment type="caution">
    <text evidence="10">The sequence shown here is derived from an EMBL/GenBank/DDBJ whole genome shotgun (WGS) entry which is preliminary data.</text>
</comment>
<proteinExistence type="inferred from homology"/>
<keyword evidence="8" id="KW-0539">Nucleus</keyword>
<evidence type="ECO:0000313" key="10">
    <source>
        <dbReference type="EMBL" id="KND97601.1"/>
    </source>
</evidence>
<keyword evidence="4" id="KW-0808">Transferase</keyword>
<evidence type="ECO:0000256" key="6">
    <source>
        <dbReference type="ARBA" id="ARBA00022777"/>
    </source>
</evidence>
<dbReference type="GO" id="GO:0005524">
    <property type="term" value="F:ATP binding"/>
    <property type="evidence" value="ECO:0007669"/>
    <property type="project" value="UniProtKB-KW"/>
</dbReference>
<sequence>MNSQISSHIEQLLTQATHKPLIVGISGPQGSGKSYLVTHLLDHFHTTQPNLKVAGFLIDDFYLPHDKQAEVTANARNEGNWVLQGRGLPGTHDVELLQEVLAKLRAKQPVAVPKYDKSAFNGEGDRLPQSEWEKFDGAVDLVLLEGWFTGFRALEPGTFTTAYFTNWPSSLVQKHKFYHLQEVNERLEEFHLVWDSFDYFVFFDTDSTDNVYAWRQEQEDELIAKKGTGMTKEQVRAFVDRYMPMYVLYYWRLCRKGTAKKGKNLKVRIDEKREVLSIEVV</sequence>
<reference evidence="11" key="1">
    <citation type="journal article" date="2015" name="BMC Genomics">
        <title>Draft genome of a commonly misdiagnosed multidrug resistant pathogen Candida auris.</title>
        <authorList>
            <person name="Chatterjee S."/>
            <person name="Alampalli S.V."/>
            <person name="Nageshan R.K."/>
            <person name="Chettiar S.T."/>
            <person name="Joshi S."/>
            <person name="Tatu U.S."/>
        </authorList>
    </citation>
    <scope>NUCLEOTIDE SEQUENCE [LARGE SCALE GENOMIC DNA]</scope>
    <source>
        <strain evidence="11">6684</strain>
    </source>
</reference>